<evidence type="ECO:0000256" key="7">
    <source>
        <dbReference type="ARBA" id="ARBA00022927"/>
    </source>
</evidence>
<organism evidence="14 15">
    <name type="scientific">Exilibacterium tricleocarpae</name>
    <dbReference type="NCBI Taxonomy" id="2591008"/>
    <lineage>
        <taxon>Bacteria</taxon>
        <taxon>Pseudomonadati</taxon>
        <taxon>Pseudomonadota</taxon>
        <taxon>Gammaproteobacteria</taxon>
        <taxon>Cellvibrionales</taxon>
        <taxon>Cellvibrionaceae</taxon>
        <taxon>Exilibacterium</taxon>
    </lineage>
</organism>
<dbReference type="Gene3D" id="3.30.420.380">
    <property type="match status" value="1"/>
</dbReference>
<dbReference type="AlphaFoldDB" id="A0A545TZ66"/>
<evidence type="ECO:0000259" key="12">
    <source>
        <dbReference type="Pfam" id="PF05134"/>
    </source>
</evidence>
<comment type="caution">
    <text evidence="14">The sequence shown here is derived from an EMBL/GenBank/DDBJ whole genome shotgun (WGS) entry which is preliminary data.</text>
</comment>
<keyword evidence="9 11" id="KW-0472">Membrane</keyword>
<evidence type="ECO:0000256" key="9">
    <source>
        <dbReference type="ARBA" id="ARBA00023136"/>
    </source>
</evidence>
<dbReference type="SUPFAM" id="SSF53067">
    <property type="entry name" value="Actin-like ATPase domain"/>
    <property type="match status" value="1"/>
</dbReference>
<evidence type="ECO:0000256" key="10">
    <source>
        <dbReference type="PIRNR" id="PIRNR015761"/>
    </source>
</evidence>
<keyword evidence="5" id="KW-0997">Cell inner membrane</keyword>
<dbReference type="Gene3D" id="3.30.1360.100">
    <property type="entry name" value="General secretion pathway protein M, EpsM"/>
    <property type="match status" value="1"/>
</dbReference>
<dbReference type="PIRSF" id="PIRSF015761">
    <property type="entry name" value="Protein_L"/>
    <property type="match status" value="1"/>
</dbReference>
<comment type="function">
    <text evidence="10">Inner membrane component of the type II secretion system required for the energy-dependent secretion of extracellular factors such as proteases and toxins from the periplasm.</text>
</comment>
<keyword evidence="8 11" id="KW-1133">Transmembrane helix</keyword>
<dbReference type="GO" id="GO:0005886">
    <property type="term" value="C:plasma membrane"/>
    <property type="evidence" value="ECO:0007669"/>
    <property type="project" value="UniProtKB-SubCell"/>
</dbReference>
<dbReference type="InterPro" id="IPR025691">
    <property type="entry name" value="GspL_pp_dom"/>
</dbReference>
<name>A0A545TZ66_9GAMM</name>
<dbReference type="OrthoDB" id="7011844at2"/>
<evidence type="ECO:0000256" key="2">
    <source>
        <dbReference type="ARBA" id="ARBA00005318"/>
    </source>
</evidence>
<dbReference type="GO" id="GO:0015628">
    <property type="term" value="P:protein secretion by the type II secretion system"/>
    <property type="evidence" value="ECO:0007669"/>
    <property type="project" value="InterPro"/>
</dbReference>
<reference evidence="14 15" key="1">
    <citation type="submission" date="2019-06" db="EMBL/GenBank/DDBJ databases">
        <title>Whole genome sequence for Cellvibrionaceae sp. R142.</title>
        <authorList>
            <person name="Wang G."/>
        </authorList>
    </citation>
    <scope>NUCLEOTIDE SEQUENCE [LARGE SCALE GENOMIC DNA]</scope>
    <source>
        <strain evidence="14 15">R142</strain>
    </source>
</reference>
<keyword evidence="4" id="KW-1003">Cell membrane</keyword>
<evidence type="ECO:0000256" key="6">
    <source>
        <dbReference type="ARBA" id="ARBA00022692"/>
    </source>
</evidence>
<dbReference type="EMBL" id="VHSG01000007">
    <property type="protein sequence ID" value="TQV82508.1"/>
    <property type="molecule type" value="Genomic_DNA"/>
</dbReference>
<dbReference type="InterPro" id="IPR007812">
    <property type="entry name" value="T2SS_protein-GspL"/>
</dbReference>
<evidence type="ECO:0000259" key="13">
    <source>
        <dbReference type="Pfam" id="PF12693"/>
    </source>
</evidence>
<keyword evidence="7 10" id="KW-0653">Protein transport</keyword>
<evidence type="ECO:0000313" key="14">
    <source>
        <dbReference type="EMBL" id="TQV82508.1"/>
    </source>
</evidence>
<gene>
    <name evidence="14" type="ORF">FKG94_07160</name>
</gene>
<evidence type="ECO:0000256" key="8">
    <source>
        <dbReference type="ARBA" id="ARBA00022989"/>
    </source>
</evidence>
<sequence length="409" mass="45282">MNKVIIHFGPDPDTYFWRDLGADGHWRDVPSRGNIDALCAHLREAGSELWLLLPGDHIVCDKMTFSAKEKRHLARLVPFQFEEAVAADVDDMHFALCEPGEENVAVAYTERDWFRQRLGAFTSRGVDLHYCVPEPLVLPRADNGWTLSFGGLAYGGQVSVSYGDNLGFAIEAALLTPALEALLAQAPAPESIRLLADDSDALETLRALLPADIEAEVEAETLDMWDRCDLEAGPTPPINLRQGEFARRLPFEKWWLEWRQVAAVALVAVVLYGGLNLGGYQVLKSEHLSLRQQTEQAYRTAVPRGRISDPERQLKTKVQALQGGGEGSGATVMIGTVAPLIAGNEELTLQGMNYTDQRGELRLTLEAKTFNAIEKLRVSVEQKGLQAELLNSSAQGEVQQARMRIKRQI</sequence>
<dbReference type="InterPro" id="IPR024230">
    <property type="entry name" value="GspL_cyto_dom"/>
</dbReference>
<evidence type="ECO:0000256" key="1">
    <source>
        <dbReference type="ARBA" id="ARBA00004377"/>
    </source>
</evidence>
<keyword evidence="6 11" id="KW-0812">Transmembrane</keyword>
<evidence type="ECO:0000313" key="15">
    <source>
        <dbReference type="Proteomes" id="UP000319732"/>
    </source>
</evidence>
<proteinExistence type="inferred from homology"/>
<dbReference type="NCBIfam" id="TIGR01709">
    <property type="entry name" value="typeII_sec_gspL"/>
    <property type="match status" value="1"/>
</dbReference>
<comment type="subcellular location">
    <subcellularLocation>
        <location evidence="1">Cell inner membrane</location>
        <topology evidence="1">Single-pass membrane protein</topology>
    </subcellularLocation>
</comment>
<dbReference type="Pfam" id="PF05134">
    <property type="entry name" value="T2SSL"/>
    <property type="match status" value="1"/>
</dbReference>
<protein>
    <recommendedName>
        <fullName evidence="10">Type II secretion system protein L</fullName>
        <shortName evidence="10">T2SS protein L</shortName>
    </recommendedName>
</protein>
<dbReference type="Proteomes" id="UP000319732">
    <property type="component" value="Unassembled WGS sequence"/>
</dbReference>
<comment type="similarity">
    <text evidence="2 10">Belongs to the GSP L family.</text>
</comment>
<evidence type="ECO:0000256" key="3">
    <source>
        <dbReference type="ARBA" id="ARBA00022448"/>
    </source>
</evidence>
<keyword evidence="15" id="KW-1185">Reference proteome</keyword>
<keyword evidence="3 10" id="KW-0813">Transport</keyword>
<evidence type="ECO:0000256" key="5">
    <source>
        <dbReference type="ARBA" id="ARBA00022519"/>
    </source>
</evidence>
<dbReference type="Pfam" id="PF12693">
    <property type="entry name" value="GspL_C"/>
    <property type="match status" value="1"/>
</dbReference>
<evidence type="ECO:0000256" key="4">
    <source>
        <dbReference type="ARBA" id="ARBA00022475"/>
    </source>
</evidence>
<feature type="domain" description="GspL cytoplasmic actin-ATPase-like" evidence="12">
    <location>
        <begin position="42"/>
        <end position="246"/>
    </location>
</feature>
<accession>A0A545TZ66</accession>
<feature type="domain" description="GspL periplasmic" evidence="13">
    <location>
        <begin position="254"/>
        <end position="400"/>
    </location>
</feature>
<evidence type="ECO:0000256" key="11">
    <source>
        <dbReference type="SAM" id="Phobius"/>
    </source>
</evidence>
<dbReference type="GO" id="GO:0009276">
    <property type="term" value="C:Gram-negative-bacterium-type cell wall"/>
    <property type="evidence" value="ECO:0007669"/>
    <property type="project" value="InterPro"/>
</dbReference>
<dbReference type="CDD" id="cd24017">
    <property type="entry name" value="ASKHA_T2SSL_N"/>
    <property type="match status" value="1"/>
</dbReference>
<dbReference type="GO" id="GO:0015627">
    <property type="term" value="C:type II protein secretion system complex"/>
    <property type="evidence" value="ECO:0007669"/>
    <property type="project" value="InterPro"/>
</dbReference>
<feature type="transmembrane region" description="Helical" evidence="11">
    <location>
        <begin position="261"/>
        <end position="283"/>
    </location>
</feature>
<dbReference type="InterPro" id="IPR043129">
    <property type="entry name" value="ATPase_NBD"/>
</dbReference>